<protein>
    <submittedName>
        <fullName evidence="3">Uncharacterized protein</fullName>
    </submittedName>
</protein>
<name>A0A8J8KA84_9EURY</name>
<feature type="compositionally biased region" description="Polar residues" evidence="1">
    <location>
        <begin position="218"/>
        <end position="227"/>
    </location>
</feature>
<sequence length="235" mass="24601">MQETWSDHVDQLLDEREREQHRVDLDRATVVVTNRRVLAFTPDEDGPNYRSADRPNVTRVSVETDSAPGRLLWGSLFLCLGLGLLLIGTTVDLAGLADDYAGATGDPTGIVDAALETLATILLVFDLSILVGGGLLLALAALFFAGYARSRWRRLALRVSGGDDILLPVTDADLEAGRAVALEEAILPNTSPADGDAGGDSPTDGLSTGDPSTDDASIDGPSTNDPSTAGVDESG</sequence>
<evidence type="ECO:0000313" key="5">
    <source>
        <dbReference type="Proteomes" id="UP000728647"/>
    </source>
</evidence>
<dbReference type="RefSeq" id="WP_174681989.1">
    <property type="nucleotide sequence ID" value="NZ_JABUQZ010000001.1"/>
</dbReference>
<dbReference type="OrthoDB" id="222505at2157"/>
<dbReference type="AlphaFoldDB" id="A0A8J8KA84"/>
<feature type="transmembrane region" description="Helical" evidence="2">
    <location>
        <begin position="117"/>
        <end position="148"/>
    </location>
</feature>
<dbReference type="Proteomes" id="UP000728647">
    <property type="component" value="Unassembled WGS sequence"/>
</dbReference>
<keyword evidence="2" id="KW-1133">Transmembrane helix</keyword>
<keyword evidence="2" id="KW-0812">Transmembrane</keyword>
<feature type="transmembrane region" description="Helical" evidence="2">
    <location>
        <begin position="71"/>
        <end position="97"/>
    </location>
</feature>
<dbReference type="EMBL" id="JABURA010000001">
    <property type="protein sequence ID" value="NUB89950.1"/>
    <property type="molecule type" value="Genomic_DNA"/>
</dbReference>
<gene>
    <name evidence="3" type="ORF">HT576_02745</name>
    <name evidence="4" type="ORF">HTZ84_18265</name>
</gene>
<evidence type="ECO:0000313" key="3">
    <source>
        <dbReference type="EMBL" id="NUB89950.1"/>
    </source>
</evidence>
<organism evidence="3 5">
    <name type="scientific">Haloterrigena gelatinilytica</name>
    <dbReference type="NCBI Taxonomy" id="2741724"/>
    <lineage>
        <taxon>Archaea</taxon>
        <taxon>Methanobacteriati</taxon>
        <taxon>Methanobacteriota</taxon>
        <taxon>Stenosarchaea group</taxon>
        <taxon>Halobacteria</taxon>
        <taxon>Halobacteriales</taxon>
        <taxon>Natrialbaceae</taxon>
        <taxon>Haloterrigena</taxon>
    </lineage>
</organism>
<reference evidence="3 6" key="1">
    <citation type="submission" date="2020-06" db="EMBL/GenBank/DDBJ databases">
        <title>Haloterrigena sp. nov., an extremely halophilic archaeon isolated from a saline sediment.</title>
        <authorList>
            <person name="Liu B.-B."/>
        </authorList>
    </citation>
    <scope>NUCLEOTIDE SEQUENCE</scope>
    <source>
        <strain evidence="3">SYSU A121-1</strain>
        <strain evidence="4 6">SYSU A558-1</strain>
    </source>
</reference>
<evidence type="ECO:0000256" key="1">
    <source>
        <dbReference type="SAM" id="MobiDB-lite"/>
    </source>
</evidence>
<accession>A0A8J8KA84</accession>
<evidence type="ECO:0000313" key="4">
    <source>
        <dbReference type="EMBL" id="NUC74225.1"/>
    </source>
</evidence>
<keyword evidence="6" id="KW-1185">Reference proteome</keyword>
<proteinExistence type="predicted"/>
<keyword evidence="2" id="KW-0472">Membrane</keyword>
<feature type="region of interest" description="Disordered" evidence="1">
    <location>
        <begin position="185"/>
        <end position="235"/>
    </location>
</feature>
<evidence type="ECO:0000313" key="6">
    <source>
        <dbReference type="Proteomes" id="UP001016761"/>
    </source>
</evidence>
<dbReference type="Proteomes" id="UP001016761">
    <property type="component" value="Unassembled WGS sequence"/>
</dbReference>
<dbReference type="EMBL" id="JABUQZ010000001">
    <property type="protein sequence ID" value="NUC74225.1"/>
    <property type="molecule type" value="Genomic_DNA"/>
</dbReference>
<comment type="caution">
    <text evidence="3">The sequence shown here is derived from an EMBL/GenBank/DDBJ whole genome shotgun (WGS) entry which is preliminary data.</text>
</comment>
<evidence type="ECO:0000256" key="2">
    <source>
        <dbReference type="SAM" id="Phobius"/>
    </source>
</evidence>